<accession>A0AAV4Z8D1</accession>
<name>A0AAV4Z8D1_9HYPH</name>
<comment type="caution">
    <text evidence="1">The sequence shown here is derived from an EMBL/GenBank/DDBJ whole genome shotgun (WGS) entry which is preliminary data.</text>
</comment>
<evidence type="ECO:0000313" key="2">
    <source>
        <dbReference type="Proteomes" id="UP001055307"/>
    </source>
</evidence>
<organism evidence="1 2">
    <name type="scientific">Methylobacterium bullatum</name>
    <dbReference type="NCBI Taxonomy" id="570505"/>
    <lineage>
        <taxon>Bacteria</taxon>
        <taxon>Pseudomonadati</taxon>
        <taxon>Pseudomonadota</taxon>
        <taxon>Alphaproteobacteria</taxon>
        <taxon>Hyphomicrobiales</taxon>
        <taxon>Methylobacteriaceae</taxon>
        <taxon>Methylobacterium</taxon>
    </lineage>
</organism>
<dbReference type="AlphaFoldDB" id="A0AAV4Z8D1"/>
<reference evidence="1" key="2">
    <citation type="submission" date="2021-08" db="EMBL/GenBank/DDBJ databases">
        <authorList>
            <person name="Tani A."/>
            <person name="Ola A."/>
            <person name="Ogura Y."/>
            <person name="Katsura K."/>
            <person name="Hayashi T."/>
        </authorList>
    </citation>
    <scope>NUCLEOTIDE SEQUENCE</scope>
    <source>
        <strain evidence="1">DSM 21893</strain>
    </source>
</reference>
<sequence>MAPGPVVVLIDNPVRADKYKLGSDMRFSDVML</sequence>
<dbReference type="Proteomes" id="UP001055307">
    <property type="component" value="Unassembled WGS sequence"/>
</dbReference>
<evidence type="ECO:0000313" key="1">
    <source>
        <dbReference type="EMBL" id="GJD39968.1"/>
    </source>
</evidence>
<keyword evidence="2" id="KW-1185">Reference proteome</keyword>
<proteinExistence type="predicted"/>
<protein>
    <submittedName>
        <fullName evidence="1">Uncharacterized protein</fullName>
    </submittedName>
</protein>
<reference evidence="1" key="1">
    <citation type="journal article" date="2016" name="Front. Microbiol.">
        <title>Genome Sequence of the Piezophilic, Mesophilic Sulfate-Reducing Bacterium Desulfovibrio indicus J2T.</title>
        <authorList>
            <person name="Cao J."/>
            <person name="Maignien L."/>
            <person name="Shao Z."/>
            <person name="Alain K."/>
            <person name="Jebbar M."/>
        </authorList>
    </citation>
    <scope>NUCLEOTIDE SEQUENCE</scope>
    <source>
        <strain evidence="1">DSM 21893</strain>
    </source>
</reference>
<gene>
    <name evidence="1" type="ORF">OICFNHDK_2432</name>
</gene>
<dbReference type="EMBL" id="BPQF01000011">
    <property type="protein sequence ID" value="GJD39968.1"/>
    <property type="molecule type" value="Genomic_DNA"/>
</dbReference>